<feature type="transmembrane region" description="Helical" evidence="1">
    <location>
        <begin position="206"/>
        <end position="226"/>
    </location>
</feature>
<evidence type="ECO:0000313" key="2">
    <source>
        <dbReference type="EMBL" id="KAE9537309.1"/>
    </source>
</evidence>
<proteinExistence type="predicted"/>
<comment type="caution">
    <text evidence="2">The sequence shown here is derived from an EMBL/GenBank/DDBJ whole genome shotgun (WGS) entry which is preliminary data.</text>
</comment>
<dbReference type="EMBL" id="VYZN01000018">
    <property type="protein sequence ID" value="KAE9537309.1"/>
    <property type="molecule type" value="Genomic_DNA"/>
</dbReference>
<name>A0A6G0TRM8_APHGL</name>
<keyword evidence="3" id="KW-1185">Reference proteome</keyword>
<sequence>MLSSTVNQRNDCGTNDSNMTRTFLDFKINSKTLRDFGTITYLKFLSVKLKVLLYKKILKMCTRLKFKLAYCIIKNNSFAYPRILFAQRNSSIFVFFQHPLGSAKRIASIFLTSVVNAFISSFTLLIAANFLSNSAFNSSCSAVSNLLPTRSNNSFDICSTSCNALSTIFLDSDDDVFAWPIFRYYNIGIYIVNAFLILFELGFCVFQAFCTYVVCAFLAVSLAAMAPNSAPSNAS</sequence>
<keyword evidence="1" id="KW-0472">Membrane</keyword>
<organism evidence="2 3">
    <name type="scientific">Aphis glycines</name>
    <name type="common">Soybean aphid</name>
    <dbReference type="NCBI Taxonomy" id="307491"/>
    <lineage>
        <taxon>Eukaryota</taxon>
        <taxon>Metazoa</taxon>
        <taxon>Ecdysozoa</taxon>
        <taxon>Arthropoda</taxon>
        <taxon>Hexapoda</taxon>
        <taxon>Insecta</taxon>
        <taxon>Pterygota</taxon>
        <taxon>Neoptera</taxon>
        <taxon>Paraneoptera</taxon>
        <taxon>Hemiptera</taxon>
        <taxon>Sternorrhyncha</taxon>
        <taxon>Aphidomorpha</taxon>
        <taxon>Aphidoidea</taxon>
        <taxon>Aphididae</taxon>
        <taxon>Aphidini</taxon>
        <taxon>Aphis</taxon>
        <taxon>Aphis</taxon>
    </lineage>
</organism>
<accession>A0A6G0TRM8</accession>
<keyword evidence="1" id="KW-1133">Transmembrane helix</keyword>
<feature type="transmembrane region" description="Helical" evidence="1">
    <location>
        <begin position="106"/>
        <end position="128"/>
    </location>
</feature>
<dbReference type="Proteomes" id="UP000475862">
    <property type="component" value="Unassembled WGS sequence"/>
</dbReference>
<keyword evidence="1" id="KW-0812">Transmembrane</keyword>
<feature type="transmembrane region" description="Helical" evidence="1">
    <location>
        <begin position="181"/>
        <end position="199"/>
    </location>
</feature>
<protein>
    <submittedName>
        <fullName evidence="2">Uncharacterized protein</fullName>
    </submittedName>
</protein>
<dbReference type="AlphaFoldDB" id="A0A6G0TRM8"/>
<evidence type="ECO:0000256" key="1">
    <source>
        <dbReference type="SAM" id="Phobius"/>
    </source>
</evidence>
<evidence type="ECO:0000313" key="3">
    <source>
        <dbReference type="Proteomes" id="UP000475862"/>
    </source>
</evidence>
<gene>
    <name evidence="2" type="ORF">AGLY_006332</name>
</gene>
<reference evidence="2 3" key="1">
    <citation type="submission" date="2019-08" db="EMBL/GenBank/DDBJ databases">
        <title>The genome of the soybean aphid Biotype 1, its phylome, world population structure and adaptation to the North American continent.</title>
        <authorList>
            <person name="Giordano R."/>
            <person name="Donthu R.K."/>
            <person name="Hernandez A.G."/>
            <person name="Wright C.L."/>
            <person name="Zimin A.V."/>
        </authorList>
    </citation>
    <scope>NUCLEOTIDE SEQUENCE [LARGE SCALE GENOMIC DNA]</scope>
    <source>
        <tissue evidence="2">Whole aphids</tissue>
    </source>
</reference>